<name>A0A402A758_9CHLR</name>
<dbReference type="RefSeq" id="WP_126582501.1">
    <property type="nucleotide sequence ID" value="NZ_BIFR01000002.1"/>
</dbReference>
<evidence type="ECO:0000259" key="2">
    <source>
        <dbReference type="Pfam" id="PF00975"/>
    </source>
</evidence>
<sequence length="249" mass="28595">MKIENNKWLFQVRPNPQAHLRLFCLPYAGGGASIYREWSRFLPPDIDICPIQLPGRENRLIEPSINQIPLLCETLGPILLPFLDRPYAFFGHSMGSLVSFELTRWLRRAQQPLPRYLFVSGGRAPQVWHKEDPIYNLPEPDFLSAIQKLGGTPEAVLREPELLQLILPILRADFELCETYSYQEEEPLAVPIAALGGLSDPEVSQSQLDAWRTQTNRRFTLHMFAGNHFFIQPVRQDVMYVLNQALARC</sequence>
<keyword evidence="4" id="KW-1185">Reference proteome</keyword>
<dbReference type="OrthoDB" id="2213423at2"/>
<dbReference type="AlphaFoldDB" id="A0A402A758"/>
<evidence type="ECO:0000313" key="4">
    <source>
        <dbReference type="Proteomes" id="UP000287352"/>
    </source>
</evidence>
<evidence type="ECO:0000256" key="1">
    <source>
        <dbReference type="ARBA" id="ARBA00007169"/>
    </source>
</evidence>
<organism evidence="3 4">
    <name type="scientific">Tengunoibacter tsumagoiensis</name>
    <dbReference type="NCBI Taxonomy" id="2014871"/>
    <lineage>
        <taxon>Bacteria</taxon>
        <taxon>Bacillati</taxon>
        <taxon>Chloroflexota</taxon>
        <taxon>Ktedonobacteria</taxon>
        <taxon>Ktedonobacterales</taxon>
        <taxon>Dictyobacteraceae</taxon>
        <taxon>Tengunoibacter</taxon>
    </lineage>
</organism>
<accession>A0A402A758</accession>
<gene>
    <name evidence="3" type="ORF">KTT_48360</name>
</gene>
<dbReference type="Gene3D" id="3.40.50.1820">
    <property type="entry name" value="alpha/beta hydrolase"/>
    <property type="match status" value="1"/>
</dbReference>
<dbReference type="InterPro" id="IPR012223">
    <property type="entry name" value="TEII"/>
</dbReference>
<dbReference type="GO" id="GO:0008610">
    <property type="term" value="P:lipid biosynthetic process"/>
    <property type="evidence" value="ECO:0007669"/>
    <property type="project" value="TreeGrafter"/>
</dbReference>
<dbReference type="Proteomes" id="UP000287352">
    <property type="component" value="Unassembled WGS sequence"/>
</dbReference>
<comment type="similarity">
    <text evidence="1">Belongs to the thioesterase family.</text>
</comment>
<evidence type="ECO:0000313" key="3">
    <source>
        <dbReference type="EMBL" id="GCE14977.1"/>
    </source>
</evidence>
<dbReference type="PANTHER" id="PTHR11487:SF0">
    <property type="entry name" value="S-ACYL FATTY ACID SYNTHASE THIOESTERASE, MEDIUM CHAIN"/>
    <property type="match status" value="1"/>
</dbReference>
<dbReference type="SUPFAM" id="SSF53474">
    <property type="entry name" value="alpha/beta-Hydrolases"/>
    <property type="match status" value="1"/>
</dbReference>
<dbReference type="Pfam" id="PF00975">
    <property type="entry name" value="Thioesterase"/>
    <property type="match status" value="1"/>
</dbReference>
<dbReference type="InterPro" id="IPR001031">
    <property type="entry name" value="Thioesterase"/>
</dbReference>
<dbReference type="EMBL" id="BIFR01000002">
    <property type="protein sequence ID" value="GCE14977.1"/>
    <property type="molecule type" value="Genomic_DNA"/>
</dbReference>
<reference evidence="4" key="1">
    <citation type="submission" date="2018-12" db="EMBL/GenBank/DDBJ databases">
        <title>Tengunoibacter tsumagoiensis gen. nov., sp. nov., Dictyobacter kobayashii sp. nov., D. alpinus sp. nov., and D. joshuensis sp. nov. and description of Dictyobacteraceae fam. nov. within the order Ktedonobacterales isolated from Tengu-no-mugimeshi.</title>
        <authorList>
            <person name="Wang C.M."/>
            <person name="Zheng Y."/>
            <person name="Sakai Y."/>
            <person name="Toyoda A."/>
            <person name="Minakuchi Y."/>
            <person name="Abe K."/>
            <person name="Yokota A."/>
            <person name="Yabe S."/>
        </authorList>
    </citation>
    <scope>NUCLEOTIDE SEQUENCE [LARGE SCALE GENOMIC DNA]</scope>
    <source>
        <strain evidence="4">Uno3</strain>
    </source>
</reference>
<comment type="caution">
    <text evidence="3">The sequence shown here is derived from an EMBL/GenBank/DDBJ whole genome shotgun (WGS) entry which is preliminary data.</text>
</comment>
<protein>
    <submittedName>
        <fullName evidence="3">Thioesterase</fullName>
    </submittedName>
</protein>
<feature type="domain" description="Thioesterase" evidence="2">
    <location>
        <begin position="21"/>
        <end position="232"/>
    </location>
</feature>
<dbReference type="InterPro" id="IPR029058">
    <property type="entry name" value="AB_hydrolase_fold"/>
</dbReference>
<dbReference type="PANTHER" id="PTHR11487">
    <property type="entry name" value="THIOESTERASE"/>
    <property type="match status" value="1"/>
</dbReference>
<proteinExistence type="inferred from homology"/>